<proteinExistence type="predicted"/>
<keyword evidence="2" id="KW-1185">Reference proteome</keyword>
<dbReference type="Proteomes" id="UP000265520">
    <property type="component" value="Unassembled WGS sequence"/>
</dbReference>
<feature type="non-terminal residue" evidence="1">
    <location>
        <position position="1"/>
    </location>
</feature>
<evidence type="ECO:0000313" key="2">
    <source>
        <dbReference type="Proteomes" id="UP000265520"/>
    </source>
</evidence>
<accession>A0A392PVI6</accession>
<organism evidence="1 2">
    <name type="scientific">Trifolium medium</name>
    <dbReference type="NCBI Taxonomy" id="97028"/>
    <lineage>
        <taxon>Eukaryota</taxon>
        <taxon>Viridiplantae</taxon>
        <taxon>Streptophyta</taxon>
        <taxon>Embryophyta</taxon>
        <taxon>Tracheophyta</taxon>
        <taxon>Spermatophyta</taxon>
        <taxon>Magnoliopsida</taxon>
        <taxon>eudicotyledons</taxon>
        <taxon>Gunneridae</taxon>
        <taxon>Pentapetalae</taxon>
        <taxon>rosids</taxon>
        <taxon>fabids</taxon>
        <taxon>Fabales</taxon>
        <taxon>Fabaceae</taxon>
        <taxon>Papilionoideae</taxon>
        <taxon>50 kb inversion clade</taxon>
        <taxon>NPAAA clade</taxon>
        <taxon>Hologalegina</taxon>
        <taxon>IRL clade</taxon>
        <taxon>Trifolieae</taxon>
        <taxon>Trifolium</taxon>
    </lineage>
</organism>
<sequence length="90" mass="10142">NEEEQPSSPSVKKSEEKGVVVVHEVKCKLYVKSTDPTDKDVWKDKGMGHLSIKCKEGVAKATKESKPTIIVRNEASSLFIENFTYCFCYL</sequence>
<dbReference type="SUPFAM" id="SSF50729">
    <property type="entry name" value="PH domain-like"/>
    <property type="match status" value="1"/>
</dbReference>
<dbReference type="AlphaFoldDB" id="A0A392PVI6"/>
<dbReference type="Gene3D" id="2.30.29.30">
    <property type="entry name" value="Pleckstrin-homology domain (PH domain)/Phosphotyrosine-binding domain (PTB)"/>
    <property type="match status" value="1"/>
</dbReference>
<evidence type="ECO:0000313" key="1">
    <source>
        <dbReference type="EMBL" id="MCI15509.1"/>
    </source>
</evidence>
<reference evidence="1 2" key="1">
    <citation type="journal article" date="2018" name="Front. Plant Sci.">
        <title>Red Clover (Trifolium pratense) and Zigzag Clover (T. medium) - A Picture of Genomic Similarities and Differences.</title>
        <authorList>
            <person name="Dluhosova J."/>
            <person name="Istvanek J."/>
            <person name="Nedelnik J."/>
            <person name="Repkova J."/>
        </authorList>
    </citation>
    <scope>NUCLEOTIDE SEQUENCE [LARGE SCALE GENOMIC DNA]</scope>
    <source>
        <strain evidence="2">cv. 10/8</strain>
        <tissue evidence="1">Leaf</tissue>
    </source>
</reference>
<protein>
    <submittedName>
        <fullName evidence="1">RanBP1 domain-containing protein</fullName>
    </submittedName>
</protein>
<dbReference type="InterPro" id="IPR011993">
    <property type="entry name" value="PH-like_dom_sf"/>
</dbReference>
<dbReference type="EMBL" id="LXQA010096796">
    <property type="protein sequence ID" value="MCI15509.1"/>
    <property type="molecule type" value="Genomic_DNA"/>
</dbReference>
<name>A0A392PVI6_9FABA</name>
<comment type="caution">
    <text evidence="1">The sequence shown here is derived from an EMBL/GenBank/DDBJ whole genome shotgun (WGS) entry which is preliminary data.</text>
</comment>